<accession>A0A2P2P6V2</accession>
<dbReference type="EMBL" id="GGEC01069923">
    <property type="protein sequence ID" value="MBX50407.1"/>
    <property type="molecule type" value="Transcribed_RNA"/>
</dbReference>
<proteinExistence type="predicted"/>
<dbReference type="AlphaFoldDB" id="A0A2P2P6V2"/>
<evidence type="ECO:0000313" key="1">
    <source>
        <dbReference type="EMBL" id="MBX50407.1"/>
    </source>
</evidence>
<reference evidence="1" key="1">
    <citation type="submission" date="2018-02" db="EMBL/GenBank/DDBJ databases">
        <title>Rhizophora mucronata_Transcriptome.</title>
        <authorList>
            <person name="Meera S.P."/>
            <person name="Sreeshan A."/>
            <person name="Augustine A."/>
        </authorList>
    </citation>
    <scope>NUCLEOTIDE SEQUENCE</scope>
    <source>
        <tissue evidence="1">Leaf</tissue>
    </source>
</reference>
<organism evidence="1">
    <name type="scientific">Rhizophora mucronata</name>
    <name type="common">Asiatic mangrove</name>
    <dbReference type="NCBI Taxonomy" id="61149"/>
    <lineage>
        <taxon>Eukaryota</taxon>
        <taxon>Viridiplantae</taxon>
        <taxon>Streptophyta</taxon>
        <taxon>Embryophyta</taxon>
        <taxon>Tracheophyta</taxon>
        <taxon>Spermatophyta</taxon>
        <taxon>Magnoliopsida</taxon>
        <taxon>eudicotyledons</taxon>
        <taxon>Gunneridae</taxon>
        <taxon>Pentapetalae</taxon>
        <taxon>rosids</taxon>
        <taxon>fabids</taxon>
        <taxon>Malpighiales</taxon>
        <taxon>Rhizophoraceae</taxon>
        <taxon>Rhizophora</taxon>
    </lineage>
</organism>
<name>A0A2P2P6V2_RHIMU</name>
<sequence length="26" mass="3195">MMMMMIEAYEFEKINRNPECRTNAKL</sequence>
<protein>
    <submittedName>
        <fullName evidence="1">Uncharacterized protein</fullName>
    </submittedName>
</protein>